<evidence type="ECO:0008006" key="4">
    <source>
        <dbReference type="Google" id="ProtNLM"/>
    </source>
</evidence>
<dbReference type="AlphaFoldDB" id="A0AAD4LY21"/>
<feature type="compositionally biased region" description="Low complexity" evidence="1">
    <location>
        <begin position="98"/>
        <end position="109"/>
    </location>
</feature>
<sequence length="504" mass="54033">MPSFMSRRVTTFASKFHFRKGRISSKNAISHLSAASWPRSPSRSPTPPSPDIRPPSGLGRRASSISELDVLGPGLDSPTTTTSPRPSQSLKSPDVPISSASSETPSWSSNQTRRTRTHSSPALLHPLSEISSVSPPQQPQPQPQPQPRVIVTIAQSYELRSPRLTRLQARQCPPVPLSLIFAHIPRSGLPVLARVSKRFCTAAQITLYRTLDLSTSNADECIARLAGVSHLATLVTSLKITAYPPAHSASFQLALALALRSMRALKHLTLPAFDADLLAATPLGLVGLTLLADTLPFAFFDQFLSTRPDITRLALPLFVGVPPGAGEVPTTAVPELAAVDGSPGLALALASGRPLERVTLRIASTLYDGLRPAALFSALGSQLKKLVLVLAPDVDDRTRGRLIGALAKAGGGLEALELCLEGSSDEVSLQSLYKQVGTLLPDVPALRTLCLRAEKTTRTAEAEEGPSRLSVWTRPPLGSSLHRISFPSGARWELEHGEWVRIDY</sequence>
<feature type="compositionally biased region" description="Low complexity" evidence="1">
    <location>
        <begin position="77"/>
        <end position="89"/>
    </location>
</feature>
<evidence type="ECO:0000313" key="2">
    <source>
        <dbReference type="EMBL" id="KAI0295077.1"/>
    </source>
</evidence>
<feature type="compositionally biased region" description="Pro residues" evidence="1">
    <location>
        <begin position="44"/>
        <end position="53"/>
    </location>
</feature>
<dbReference type="Proteomes" id="UP001203297">
    <property type="component" value="Unassembled WGS sequence"/>
</dbReference>
<evidence type="ECO:0000256" key="1">
    <source>
        <dbReference type="SAM" id="MobiDB-lite"/>
    </source>
</evidence>
<organism evidence="2 3">
    <name type="scientific">Multifurca ochricompacta</name>
    <dbReference type="NCBI Taxonomy" id="376703"/>
    <lineage>
        <taxon>Eukaryota</taxon>
        <taxon>Fungi</taxon>
        <taxon>Dikarya</taxon>
        <taxon>Basidiomycota</taxon>
        <taxon>Agaricomycotina</taxon>
        <taxon>Agaricomycetes</taxon>
        <taxon>Russulales</taxon>
        <taxon>Russulaceae</taxon>
        <taxon>Multifurca</taxon>
    </lineage>
</organism>
<gene>
    <name evidence="2" type="ORF">B0F90DRAFT_1753050</name>
</gene>
<feature type="region of interest" description="Disordered" evidence="1">
    <location>
        <begin position="32"/>
        <end position="119"/>
    </location>
</feature>
<reference evidence="2" key="1">
    <citation type="journal article" date="2022" name="New Phytol.">
        <title>Evolutionary transition to the ectomycorrhizal habit in the genomes of a hyperdiverse lineage of mushroom-forming fungi.</title>
        <authorList>
            <person name="Looney B."/>
            <person name="Miyauchi S."/>
            <person name="Morin E."/>
            <person name="Drula E."/>
            <person name="Courty P.E."/>
            <person name="Kohler A."/>
            <person name="Kuo A."/>
            <person name="LaButti K."/>
            <person name="Pangilinan J."/>
            <person name="Lipzen A."/>
            <person name="Riley R."/>
            <person name="Andreopoulos W."/>
            <person name="He G."/>
            <person name="Johnson J."/>
            <person name="Nolan M."/>
            <person name="Tritt A."/>
            <person name="Barry K.W."/>
            <person name="Grigoriev I.V."/>
            <person name="Nagy L.G."/>
            <person name="Hibbett D."/>
            <person name="Henrissat B."/>
            <person name="Matheny P.B."/>
            <person name="Labbe J."/>
            <person name="Martin F.M."/>
        </authorList>
    </citation>
    <scope>NUCLEOTIDE SEQUENCE</scope>
    <source>
        <strain evidence="2">BPL690</strain>
    </source>
</reference>
<dbReference type="EMBL" id="WTXG01000063">
    <property type="protein sequence ID" value="KAI0295077.1"/>
    <property type="molecule type" value="Genomic_DNA"/>
</dbReference>
<proteinExistence type="predicted"/>
<accession>A0AAD4LY21</accession>
<comment type="caution">
    <text evidence="2">The sequence shown here is derived from an EMBL/GenBank/DDBJ whole genome shotgun (WGS) entry which is preliminary data.</text>
</comment>
<name>A0AAD4LY21_9AGAM</name>
<evidence type="ECO:0000313" key="3">
    <source>
        <dbReference type="Proteomes" id="UP001203297"/>
    </source>
</evidence>
<keyword evidence="3" id="KW-1185">Reference proteome</keyword>
<protein>
    <recommendedName>
        <fullName evidence="4">F-box domain-containing protein</fullName>
    </recommendedName>
</protein>